<accession>A0A3M7SFT9</accession>
<dbReference type="Proteomes" id="UP000276133">
    <property type="component" value="Unassembled WGS sequence"/>
</dbReference>
<evidence type="ECO:0000256" key="1">
    <source>
        <dbReference type="SAM" id="Phobius"/>
    </source>
</evidence>
<evidence type="ECO:0000313" key="3">
    <source>
        <dbReference type="Proteomes" id="UP000276133"/>
    </source>
</evidence>
<sequence length="59" mass="6642">MQHCATFKVASKFNETNKQQSRDEKKNHFLVGYLVLSNLIGQIAVIVVVTAPINLKEIN</sequence>
<keyword evidence="1" id="KW-0812">Transmembrane</keyword>
<keyword evidence="3" id="KW-1185">Reference proteome</keyword>
<dbReference type="EMBL" id="REGN01001483">
    <property type="protein sequence ID" value="RNA34438.1"/>
    <property type="molecule type" value="Genomic_DNA"/>
</dbReference>
<name>A0A3M7SFT9_BRAPC</name>
<organism evidence="2 3">
    <name type="scientific">Brachionus plicatilis</name>
    <name type="common">Marine rotifer</name>
    <name type="synonym">Brachionus muelleri</name>
    <dbReference type="NCBI Taxonomy" id="10195"/>
    <lineage>
        <taxon>Eukaryota</taxon>
        <taxon>Metazoa</taxon>
        <taxon>Spiralia</taxon>
        <taxon>Gnathifera</taxon>
        <taxon>Rotifera</taxon>
        <taxon>Eurotatoria</taxon>
        <taxon>Monogononta</taxon>
        <taxon>Pseudotrocha</taxon>
        <taxon>Ploima</taxon>
        <taxon>Brachionidae</taxon>
        <taxon>Brachionus</taxon>
    </lineage>
</organism>
<protein>
    <submittedName>
        <fullName evidence="2">Uncharacterized protein</fullName>
    </submittedName>
</protein>
<dbReference type="AlphaFoldDB" id="A0A3M7SFT9"/>
<gene>
    <name evidence="2" type="ORF">BpHYR1_000907</name>
</gene>
<proteinExistence type="predicted"/>
<evidence type="ECO:0000313" key="2">
    <source>
        <dbReference type="EMBL" id="RNA34438.1"/>
    </source>
</evidence>
<keyword evidence="1" id="KW-1133">Transmembrane helix</keyword>
<comment type="caution">
    <text evidence="2">The sequence shown here is derived from an EMBL/GenBank/DDBJ whole genome shotgun (WGS) entry which is preliminary data.</text>
</comment>
<reference evidence="2 3" key="1">
    <citation type="journal article" date="2018" name="Sci. Rep.">
        <title>Genomic signatures of local adaptation to the degree of environmental predictability in rotifers.</title>
        <authorList>
            <person name="Franch-Gras L."/>
            <person name="Hahn C."/>
            <person name="Garcia-Roger E.M."/>
            <person name="Carmona M.J."/>
            <person name="Serra M."/>
            <person name="Gomez A."/>
        </authorList>
    </citation>
    <scope>NUCLEOTIDE SEQUENCE [LARGE SCALE GENOMIC DNA]</scope>
    <source>
        <strain evidence="2">HYR1</strain>
    </source>
</reference>
<keyword evidence="1" id="KW-0472">Membrane</keyword>
<feature type="transmembrane region" description="Helical" evidence="1">
    <location>
        <begin position="30"/>
        <end position="53"/>
    </location>
</feature>